<gene>
    <name evidence="1" type="ORF">JJB07_10510</name>
</gene>
<dbReference type="RefSeq" id="WP_201634742.1">
    <property type="nucleotide sequence ID" value="NZ_JAEQNB010000003.1"/>
</dbReference>
<comment type="caution">
    <text evidence="1">The sequence shown here is derived from an EMBL/GenBank/DDBJ whole genome shotgun (WGS) entry which is preliminary data.</text>
</comment>
<dbReference type="Proteomes" id="UP000602284">
    <property type="component" value="Unassembled WGS sequence"/>
</dbReference>
<sequence>MKSWKKYLLLFTSVVLLQLTGFYVLEDYLSPQTESENFSAIAVAKTSTPIEEHLQPPDTALLYDIDSKGKTMAVFNNHSQVVITNQKHQTLGVFDLEGTKYLQWMDQGKTLFYLADHWGKYTFGVYKVAEKTLVPLYDLTSGYDIRIEQLFKSSYSQSINFLYTQDGQLTLGFYESIFGFKSYTLYGIEPEKTTFDEKQNILTIQDKSGEVYHFQNGHPVTTTTP</sequence>
<keyword evidence="2" id="KW-1185">Reference proteome</keyword>
<organism evidence="1 2">
    <name type="scientific">Tumebacillus amylolyticus</name>
    <dbReference type="NCBI Taxonomy" id="2801339"/>
    <lineage>
        <taxon>Bacteria</taxon>
        <taxon>Bacillati</taxon>
        <taxon>Bacillota</taxon>
        <taxon>Bacilli</taxon>
        <taxon>Bacillales</taxon>
        <taxon>Alicyclobacillaceae</taxon>
        <taxon>Tumebacillus</taxon>
    </lineage>
</organism>
<dbReference type="EMBL" id="JAEQNB010000003">
    <property type="protein sequence ID" value="MBL0387082.1"/>
    <property type="molecule type" value="Genomic_DNA"/>
</dbReference>
<proteinExistence type="predicted"/>
<name>A0ABS1J9X1_9BACL</name>
<reference evidence="1 2" key="1">
    <citation type="submission" date="2021-01" db="EMBL/GenBank/DDBJ databases">
        <title>Tumebacillus sp. strain ITR2 16S ribosomal RNA gene Genome sequencing and assembly.</title>
        <authorList>
            <person name="Kang M."/>
        </authorList>
    </citation>
    <scope>NUCLEOTIDE SEQUENCE [LARGE SCALE GENOMIC DNA]</scope>
    <source>
        <strain evidence="1 2">ITR2</strain>
    </source>
</reference>
<protein>
    <submittedName>
        <fullName evidence="1">Uncharacterized protein</fullName>
    </submittedName>
</protein>
<accession>A0ABS1J9X1</accession>
<evidence type="ECO:0000313" key="2">
    <source>
        <dbReference type="Proteomes" id="UP000602284"/>
    </source>
</evidence>
<evidence type="ECO:0000313" key="1">
    <source>
        <dbReference type="EMBL" id="MBL0387082.1"/>
    </source>
</evidence>